<dbReference type="Gene3D" id="3.90.580.10">
    <property type="entry name" value="Zinc finger, CHC2-type domain"/>
    <property type="match status" value="1"/>
</dbReference>
<dbReference type="InterPro" id="IPR036977">
    <property type="entry name" value="DNA_primase_Znf_CHC2"/>
</dbReference>
<sequence>MALFIFALEHFVASYLNFKELRQRLSFRDILTDYQIELTEKAGGQAMGYCPLPQHKGSEARRSPSFSAHLERGIFQCFSCGISGNLIEFAALMDGLDPADGADFRKTALKLAQRFGIQTSKPGKDGTAKAVESPPAAAQKPQEPREAPDVSDTPSAETKPALPVVVNAALEFELKDLDPEHPYLLSRGFTPETIAQFGLGVCSRGLMKDRVAIPLLDTSGILIGYAGRVVDDNTINAQNPRYKFPGVRDTKGVRYEFHKSEFLYHGHGVAKPVSDLVVVEGFTALWWLWQHGYHNTVGLMGSACSDTQARLILERSKPKGRIWYFADGDPAGVKCAKDTLAMLATSRLVRLVIADGRQPTDFTEGELKKLLPFF</sequence>
<evidence type="ECO:0000256" key="10">
    <source>
        <dbReference type="SAM" id="MobiDB-lite"/>
    </source>
</evidence>
<dbReference type="Pfam" id="PF01807">
    <property type="entry name" value="Zn_ribbon_DnaG"/>
    <property type="match status" value="1"/>
</dbReference>
<keyword evidence="5" id="KW-0235">DNA replication</keyword>
<evidence type="ECO:0000256" key="7">
    <source>
        <dbReference type="ARBA" id="ARBA00022771"/>
    </source>
</evidence>
<dbReference type="PANTHER" id="PTHR30313:SF2">
    <property type="entry name" value="DNA PRIMASE"/>
    <property type="match status" value="1"/>
</dbReference>
<evidence type="ECO:0000259" key="11">
    <source>
        <dbReference type="SMART" id="SM00400"/>
    </source>
</evidence>
<comment type="caution">
    <text evidence="12">The sequence shown here is derived from an EMBL/GenBank/DDBJ whole genome shotgun (WGS) entry which is preliminary data.</text>
</comment>
<evidence type="ECO:0000256" key="4">
    <source>
        <dbReference type="ARBA" id="ARBA00022695"/>
    </source>
</evidence>
<keyword evidence="13" id="KW-1185">Reference proteome</keyword>
<dbReference type="Proteomes" id="UP000647424">
    <property type="component" value="Unassembled WGS sequence"/>
</dbReference>
<evidence type="ECO:0000313" key="12">
    <source>
        <dbReference type="EMBL" id="MBD8052010.1"/>
    </source>
</evidence>
<dbReference type="CDD" id="cd03364">
    <property type="entry name" value="TOPRIM_DnaG_primases"/>
    <property type="match status" value="1"/>
</dbReference>
<keyword evidence="4" id="KW-0548">Nucleotidyltransferase</keyword>
<evidence type="ECO:0000313" key="13">
    <source>
        <dbReference type="Proteomes" id="UP000647424"/>
    </source>
</evidence>
<evidence type="ECO:0000256" key="3">
    <source>
        <dbReference type="ARBA" id="ARBA00022679"/>
    </source>
</evidence>
<evidence type="ECO:0000256" key="1">
    <source>
        <dbReference type="ARBA" id="ARBA00022478"/>
    </source>
</evidence>
<evidence type="ECO:0000256" key="2">
    <source>
        <dbReference type="ARBA" id="ARBA00022515"/>
    </source>
</evidence>
<evidence type="ECO:0000256" key="9">
    <source>
        <dbReference type="ARBA" id="ARBA00023163"/>
    </source>
</evidence>
<dbReference type="Gene3D" id="3.40.1360.10">
    <property type="match status" value="1"/>
</dbReference>
<dbReference type="SUPFAM" id="SSF57783">
    <property type="entry name" value="Zinc beta-ribbon"/>
    <property type="match status" value="1"/>
</dbReference>
<dbReference type="InterPro" id="IPR006171">
    <property type="entry name" value="TOPRIM_dom"/>
</dbReference>
<dbReference type="PANTHER" id="PTHR30313">
    <property type="entry name" value="DNA PRIMASE"/>
    <property type="match status" value="1"/>
</dbReference>
<dbReference type="AlphaFoldDB" id="A0A927INA5"/>
<dbReference type="Pfam" id="PF13662">
    <property type="entry name" value="Toprim_4"/>
    <property type="match status" value="1"/>
</dbReference>
<accession>A0A927INA5</accession>
<evidence type="ECO:0000256" key="6">
    <source>
        <dbReference type="ARBA" id="ARBA00022723"/>
    </source>
</evidence>
<evidence type="ECO:0000256" key="5">
    <source>
        <dbReference type="ARBA" id="ARBA00022705"/>
    </source>
</evidence>
<organism evidence="12 13">
    <name type="scientific">Limnohabitans radicicola</name>
    <dbReference type="NCBI Taxonomy" id="2771427"/>
    <lineage>
        <taxon>Bacteria</taxon>
        <taxon>Pseudomonadati</taxon>
        <taxon>Pseudomonadota</taxon>
        <taxon>Betaproteobacteria</taxon>
        <taxon>Burkholderiales</taxon>
        <taxon>Comamonadaceae</taxon>
        <taxon>Limnohabitans</taxon>
    </lineage>
</organism>
<name>A0A927INA5_9BURK</name>
<dbReference type="RefSeq" id="WP_191820500.1">
    <property type="nucleotide sequence ID" value="NZ_JACYFT010000007.1"/>
</dbReference>
<evidence type="ECO:0000256" key="8">
    <source>
        <dbReference type="ARBA" id="ARBA00022833"/>
    </source>
</evidence>
<feature type="domain" description="Zinc finger CHC2-type" evidence="11">
    <location>
        <begin position="46"/>
        <end position="112"/>
    </location>
</feature>
<keyword evidence="1" id="KW-0240">DNA-directed RNA polymerase</keyword>
<keyword evidence="9" id="KW-0804">Transcription</keyword>
<keyword evidence="3" id="KW-0808">Transferase</keyword>
<protein>
    <submittedName>
        <fullName evidence="12">Toprim domain-containing protein</fullName>
    </submittedName>
</protein>
<dbReference type="GO" id="GO:0005737">
    <property type="term" value="C:cytoplasm"/>
    <property type="evidence" value="ECO:0007669"/>
    <property type="project" value="TreeGrafter"/>
</dbReference>
<gene>
    <name evidence="12" type="ORF">IC609_15845</name>
</gene>
<dbReference type="SMART" id="SM00400">
    <property type="entry name" value="ZnF_CHCC"/>
    <property type="match status" value="1"/>
</dbReference>
<proteinExistence type="predicted"/>
<dbReference type="GO" id="GO:0006269">
    <property type="term" value="P:DNA replication, synthesis of primer"/>
    <property type="evidence" value="ECO:0007669"/>
    <property type="project" value="TreeGrafter"/>
</dbReference>
<keyword evidence="6" id="KW-0479">Metal-binding</keyword>
<dbReference type="GO" id="GO:0003899">
    <property type="term" value="F:DNA-directed RNA polymerase activity"/>
    <property type="evidence" value="ECO:0007669"/>
    <property type="project" value="InterPro"/>
</dbReference>
<dbReference type="EMBL" id="JACYFT010000007">
    <property type="protein sequence ID" value="MBD8052010.1"/>
    <property type="molecule type" value="Genomic_DNA"/>
</dbReference>
<dbReference type="GO" id="GO:0008270">
    <property type="term" value="F:zinc ion binding"/>
    <property type="evidence" value="ECO:0007669"/>
    <property type="project" value="UniProtKB-KW"/>
</dbReference>
<dbReference type="InterPro" id="IPR002694">
    <property type="entry name" value="Znf_CHC2"/>
</dbReference>
<feature type="region of interest" description="Disordered" evidence="10">
    <location>
        <begin position="118"/>
        <end position="158"/>
    </location>
</feature>
<keyword evidence="7" id="KW-0863">Zinc-finger</keyword>
<dbReference type="InterPro" id="IPR034151">
    <property type="entry name" value="TOPRIM_DnaG_bac"/>
</dbReference>
<keyword evidence="8" id="KW-0862">Zinc</keyword>
<dbReference type="GO" id="GO:0003677">
    <property type="term" value="F:DNA binding"/>
    <property type="evidence" value="ECO:0007669"/>
    <property type="project" value="InterPro"/>
</dbReference>
<dbReference type="SUPFAM" id="SSF56731">
    <property type="entry name" value="DNA primase core"/>
    <property type="match status" value="1"/>
</dbReference>
<reference evidence="12" key="1">
    <citation type="submission" date="2020-09" db="EMBL/GenBank/DDBJ databases">
        <title>Genome seq and assembly of Limnohabitants sp.</title>
        <authorList>
            <person name="Chhetri G."/>
        </authorList>
    </citation>
    <scope>NUCLEOTIDE SEQUENCE</scope>
    <source>
        <strain evidence="12">JUR4</strain>
    </source>
</reference>
<dbReference type="InterPro" id="IPR050219">
    <property type="entry name" value="DnaG_primase"/>
</dbReference>
<keyword evidence="2" id="KW-0639">Primosome</keyword>